<accession>I4DKJ4</accession>
<name>I4DKJ4_PAPXU</name>
<proteinExistence type="evidence at transcript level"/>
<organism evidence="1">
    <name type="scientific">Papilio xuthus</name>
    <name type="common">Asian swallowtail butterfly</name>
    <dbReference type="NCBI Taxonomy" id="66420"/>
    <lineage>
        <taxon>Eukaryota</taxon>
        <taxon>Metazoa</taxon>
        <taxon>Ecdysozoa</taxon>
        <taxon>Arthropoda</taxon>
        <taxon>Hexapoda</taxon>
        <taxon>Insecta</taxon>
        <taxon>Pterygota</taxon>
        <taxon>Neoptera</taxon>
        <taxon>Endopterygota</taxon>
        <taxon>Lepidoptera</taxon>
        <taxon>Glossata</taxon>
        <taxon>Ditrysia</taxon>
        <taxon>Papilionoidea</taxon>
        <taxon>Papilionidae</taxon>
        <taxon>Papilioninae</taxon>
        <taxon>Papilio</taxon>
    </lineage>
</organism>
<sequence length="137" mass="15051">MQHIRDNNITQGRIIEITKMSFEKGTSSIVPTTARALSLLGHVPRTKITCKTPTPVNIDMFQPARRGRGIAKNPRRPKILQGPHGDSELDVNAYSMPMACGTGQALPELNVELLSEGALHSGQVVQIQLDDNIWNKT</sequence>
<dbReference type="EMBL" id="AK401812">
    <property type="protein sequence ID" value="BAM18434.1"/>
    <property type="molecule type" value="mRNA"/>
</dbReference>
<protein>
    <submittedName>
        <fullName evidence="1">Uncharacterized protein</fullName>
    </submittedName>
</protein>
<evidence type="ECO:0000313" key="1">
    <source>
        <dbReference type="EMBL" id="BAM18434.1"/>
    </source>
</evidence>
<dbReference type="AlphaFoldDB" id="I4DKJ4"/>
<reference evidence="1" key="1">
    <citation type="journal article" date="2012" name="BMC Biol.">
        <title>Comprehensive microarray-based analysis for stage-specific larval camouflage pattern-associated genes in the swallowtail butterfly, Papilio xuthus.</title>
        <authorList>
            <person name="Futahashi R."/>
            <person name="Shirataki H."/>
            <person name="Narita T."/>
            <person name="Mita K."/>
            <person name="Fujiwara H."/>
        </authorList>
    </citation>
    <scope>NUCLEOTIDE SEQUENCE</scope>
    <source>
        <tissue evidence="1">Epidermis</tissue>
    </source>
</reference>